<evidence type="ECO:0000313" key="1">
    <source>
        <dbReference type="EMBL" id="MBO1250285.1"/>
    </source>
</evidence>
<dbReference type="EMBL" id="JAFNME010000023">
    <property type="protein sequence ID" value="MBO1250285.1"/>
    <property type="molecule type" value="Genomic_DNA"/>
</dbReference>
<protein>
    <submittedName>
        <fullName evidence="1">Uncharacterized protein</fullName>
    </submittedName>
</protein>
<proteinExistence type="predicted"/>
<dbReference type="Proteomes" id="UP000664731">
    <property type="component" value="Unassembled WGS sequence"/>
</dbReference>
<dbReference type="RefSeq" id="WP_207575685.1">
    <property type="nucleotide sequence ID" value="NZ_JAFNME010000023.1"/>
</dbReference>
<organism evidence="1 2">
    <name type="scientific">Comamonas denitrificans</name>
    <dbReference type="NCBI Taxonomy" id="117506"/>
    <lineage>
        <taxon>Bacteria</taxon>
        <taxon>Pseudomonadati</taxon>
        <taxon>Pseudomonadota</taxon>
        <taxon>Betaproteobacteria</taxon>
        <taxon>Burkholderiales</taxon>
        <taxon>Comamonadaceae</taxon>
        <taxon>Comamonas</taxon>
    </lineage>
</organism>
<accession>A0A939H1M3</accession>
<keyword evidence="2" id="KW-1185">Reference proteome</keyword>
<reference evidence="1" key="1">
    <citation type="submission" date="2021-03" db="EMBL/GenBank/DDBJ databases">
        <title>Comamonas denitrificans.</title>
        <authorList>
            <person name="Finster K."/>
        </authorList>
    </citation>
    <scope>NUCLEOTIDE SEQUENCE</scope>
    <source>
        <strain evidence="1">MM2021_4</strain>
    </source>
</reference>
<comment type="caution">
    <text evidence="1">The sequence shown here is derived from an EMBL/GenBank/DDBJ whole genome shotgun (WGS) entry which is preliminary data.</text>
</comment>
<dbReference type="AlphaFoldDB" id="A0A939H1M3"/>
<gene>
    <name evidence="1" type="ORF">J1777_10700</name>
</gene>
<name>A0A939H1M3_9BURK</name>
<sequence length="75" mass="8156">MRSPGKDMSPVGQGLGDTARQMKTMKVLFTGLAVGHYQPMADGDALHIARTKASSVVGMVRRHKKNQPPDFSDVF</sequence>
<evidence type="ECO:0000313" key="2">
    <source>
        <dbReference type="Proteomes" id="UP000664731"/>
    </source>
</evidence>